<keyword evidence="7 14" id="KW-0443">Lipid metabolism</keyword>
<name>A0A9Q0RKS5_BLOTA</name>
<evidence type="ECO:0000256" key="9">
    <source>
        <dbReference type="ARBA" id="ARBA00023209"/>
    </source>
</evidence>
<evidence type="ECO:0000256" key="2">
    <source>
        <dbReference type="ARBA" id="ARBA00007881"/>
    </source>
</evidence>
<dbReference type="GO" id="GO:0052866">
    <property type="term" value="F:phosphatidylinositol phosphate phosphatase activity"/>
    <property type="evidence" value="ECO:0007669"/>
    <property type="project" value="UniProtKB-ARBA"/>
</dbReference>
<feature type="topological domain" description="Mitochondrial intermembrane" evidence="14">
    <location>
        <begin position="504"/>
        <end position="845"/>
    </location>
</feature>
<keyword evidence="14" id="KW-0496">Mitochondrion</keyword>
<dbReference type="InterPro" id="IPR033177">
    <property type="entry name" value="PSD-B"/>
</dbReference>
<evidence type="ECO:0000256" key="11">
    <source>
        <dbReference type="ARBA" id="ARBA00023264"/>
    </source>
</evidence>
<evidence type="ECO:0000256" key="12">
    <source>
        <dbReference type="ARBA" id="ARBA00023317"/>
    </source>
</evidence>
<keyword evidence="9 14" id="KW-0594">Phospholipid biosynthesis</keyword>
<keyword evidence="8 14" id="KW-0472">Membrane</keyword>
<comment type="PTM">
    <text evidence="14">Is synthesized initially as an inactive proenzyme. Formation of the active enzyme involves a self-maturation process in which the active site pyruvoyl group is generated from an internal serine residue via an autocatalytic post-translational modification. Two non-identical subunits are generated from the proenzyme in this reaction, and the pyruvate is formed at the N-terminus of the alpha chain, which is derived from the carboxyl end of the proenzyme. The autoendoproteolytic cleavage occurs by a canonical serine protease mechanism, in which the side chain hydroxyl group of the serine supplies its oxygen atom to form the C-terminus of the beta chain, while the remainder of the serine residue undergoes an oxidative deamination to produce ammonia and the pyruvoyl prosthetic group on the alpha chain. During this reaction, the Ser that is part of the protease active site of the proenzyme becomes the pyruvoyl prosthetic group, which constitutes an essential element of the active site of the mature decarboxylase.</text>
</comment>
<dbReference type="InterPro" id="IPR000387">
    <property type="entry name" value="Tyr_Pase_dom"/>
</dbReference>
<feature type="domain" description="Phosphatase tensin-type" evidence="17">
    <location>
        <begin position="14"/>
        <end position="198"/>
    </location>
</feature>
<sequence>MTSTIKGIVSKNKIRYKEGGFDLDLSYISKNIIAMGYPAETLERFYRNHIDDVVRFFESRHQNRYKIYNLCSESKRRYDVTKFNGPVELDYAFQDHNPPPFTILKPFCESLHKWLKAHSLNVAAIHCKAGKGRTGVMVCAYLVHAGGCTWDNGDHIAINDAESALEYYGRHRTHDSKGVTIPSQKRYVYYYEELVKRNLEYKKLPLRFNSIMLTSIPVINGGSYTLTCEISEVPSNKIKSFDIEVKKGSKQVVHKLDEELFLTGDIKFEFYVRKIKEKKIFQFCLNTFFVQFGTDAVTITSEQCAKCSGDTVSVMSNKCLQPSKDSPSDRSVIDSSFLNLVNSSRNENFRLCDCHNSSNSVECCSHHNTTASQSSIETDMQCNPSSSHPSTSSLNNENKISLSSSASSSSSSSQSLNRKQDDTEFELKKLPKRDMFVVLSKEKLDKAYKDISNKLFTSDFKVVVSFTSLGYEPPIKPSPKFSNQYCTTGYDASSTDSENYSEEDDEISDLESNLPERKSMLPFVDIVNQKKASHLEVSMYRVLPLRTMSRLWGWINDIELPISMRTFILKSYTNAFGCNLDEADMDDLREYKNLGEFFRRSLKPGLRPIYGDDNSVVSPSDGTILHIGSAKNGVLEQVKGITYSIESFLGPNTWNKSDHSDDDYQTSLLYNRGIDSKNSLTDLFYCVIYLAPGDYHRFHSPTNWNINFRRHFPGKLYSVRPTFVSWFPDVFSVNERVAYIGEWKHGFFSMAPVGATNVGSMRIYFDKELKTNRTQMTLRTSYEDKNFEDVVLKKGDPFGEFNLGSTIVLLFEAPKNTKFNIEPGTKIKYGELISLLSDNAASTTS</sequence>
<dbReference type="AlphaFoldDB" id="A0A9Q0RKS5"/>
<comment type="function">
    <text evidence="13">Catalyzes the formation of phosphatidylethanolamine (PtdEtn) from phosphatidylserine (PtdSer). Plays a central role in phospholipid metabolism and in the interorganelle trafficking of phosphatidylserine. May be involved in lipid droplet biogenesis at the endoplasmic reticulum membrane.</text>
</comment>
<feature type="compositionally biased region" description="Low complexity" evidence="15">
    <location>
        <begin position="384"/>
        <end position="393"/>
    </location>
</feature>
<gene>
    <name evidence="19" type="ORF">RDWZM_007783</name>
</gene>
<keyword evidence="12 14" id="KW-0670">Pyruvate</keyword>
<feature type="modified residue" description="Pyruvic acid (Ser); by autocatalysis" evidence="14">
    <location>
        <position position="805"/>
    </location>
</feature>
<keyword evidence="4 14" id="KW-0812">Transmembrane</keyword>
<dbReference type="PROSITE" id="PS51181">
    <property type="entry name" value="PPASE_TENSIN"/>
    <property type="match status" value="1"/>
</dbReference>
<comment type="cofactor">
    <cofactor evidence="14">
        <name>pyruvate</name>
        <dbReference type="ChEBI" id="CHEBI:15361"/>
    </cofactor>
    <text evidence="14">Binds 1 pyruvoyl group covalently per subunit.</text>
</comment>
<dbReference type="InterPro" id="IPR003817">
    <property type="entry name" value="PS_Dcarbxylase"/>
</dbReference>
<dbReference type="SUPFAM" id="SSF49562">
    <property type="entry name" value="C2 domain (Calcium/lipid-binding domain, CaLB)"/>
    <property type="match status" value="1"/>
</dbReference>
<feature type="domain" description="C2 tensin-type" evidence="18">
    <location>
        <begin position="203"/>
        <end position="469"/>
    </location>
</feature>
<evidence type="ECO:0000256" key="1">
    <source>
        <dbReference type="ARBA" id="ARBA00005189"/>
    </source>
</evidence>
<dbReference type="PANTHER" id="PTHR10067">
    <property type="entry name" value="PHOSPHATIDYLSERINE DECARBOXYLASE"/>
    <property type="match status" value="1"/>
</dbReference>
<dbReference type="InterPro" id="IPR016130">
    <property type="entry name" value="Tyr_Pase_AS"/>
</dbReference>
<dbReference type="Pfam" id="PF22785">
    <property type="entry name" value="Tc-R-P"/>
    <property type="match status" value="1"/>
</dbReference>
<evidence type="ECO:0000256" key="13">
    <source>
        <dbReference type="ARBA" id="ARBA00045136"/>
    </source>
</evidence>
<dbReference type="InterPro" id="IPR035892">
    <property type="entry name" value="C2_domain_sf"/>
</dbReference>
<comment type="similarity">
    <text evidence="14">Belongs to the phosphatidylserine decarboxylase family. PSD-B subfamily. Eukaryotic type I sub-subfamily.</text>
</comment>
<dbReference type="Pfam" id="PF10409">
    <property type="entry name" value="PTEN_C2"/>
    <property type="match status" value="1"/>
</dbReference>
<dbReference type="EC" id="4.1.1.65" evidence="14"/>
<evidence type="ECO:0000259" key="16">
    <source>
        <dbReference type="PROSITE" id="PS50056"/>
    </source>
</evidence>
<feature type="region of interest" description="Disordered" evidence="15">
    <location>
        <begin position="375"/>
        <end position="424"/>
    </location>
</feature>
<comment type="pathway">
    <text evidence="14">Phospholipid metabolism; phosphatidylethanolamine biosynthesis; phosphatidylethanolamine from CDP-diacylglycerol: step 2/2.</text>
</comment>
<keyword evidence="3 14" id="KW-0444">Lipid biosynthesis</keyword>
<dbReference type="InterPro" id="IPR045101">
    <property type="entry name" value="PTP_PTEN"/>
</dbReference>
<dbReference type="Gene3D" id="3.90.190.10">
    <property type="entry name" value="Protein tyrosine phosphatase superfamily"/>
    <property type="match status" value="1"/>
</dbReference>
<feature type="active site" description="Charge relay system; for autoendoproteolytic cleavage activity" evidence="14">
    <location>
        <position position="805"/>
    </location>
</feature>
<feature type="active site" description="Charge relay system; for autoendoproteolytic cleavage activity" evidence="14">
    <location>
        <position position="621"/>
    </location>
</feature>
<dbReference type="PROSITE" id="PS51182">
    <property type="entry name" value="C2_TENSIN"/>
    <property type="match status" value="1"/>
</dbReference>
<evidence type="ECO:0000259" key="18">
    <source>
        <dbReference type="PROSITE" id="PS51182"/>
    </source>
</evidence>
<proteinExistence type="inferred from homology"/>
<comment type="similarity">
    <text evidence="2">Belongs to the PTEN phosphatase protein family.</text>
</comment>
<dbReference type="Proteomes" id="UP001142055">
    <property type="component" value="Chromosome 3"/>
</dbReference>
<keyword evidence="14" id="KW-0865">Zymogen</keyword>
<dbReference type="GO" id="GO:0005743">
    <property type="term" value="C:mitochondrial inner membrane"/>
    <property type="evidence" value="ECO:0007669"/>
    <property type="project" value="UniProtKB-SubCell"/>
</dbReference>
<feature type="compositionally biased region" description="Low complexity" evidence="15">
    <location>
        <begin position="401"/>
        <end position="415"/>
    </location>
</feature>
<dbReference type="CDD" id="cd14509">
    <property type="entry name" value="PTP_PTEN"/>
    <property type="match status" value="1"/>
</dbReference>
<dbReference type="PROSITE" id="PS00383">
    <property type="entry name" value="TYR_PHOSPHATASE_1"/>
    <property type="match status" value="1"/>
</dbReference>
<dbReference type="InterPro" id="IPR029021">
    <property type="entry name" value="Prot-tyrosine_phosphatase-like"/>
</dbReference>
<dbReference type="SUPFAM" id="SSF52799">
    <property type="entry name" value="(Phosphotyrosine protein) phosphatases II"/>
    <property type="match status" value="1"/>
</dbReference>
<evidence type="ECO:0000256" key="3">
    <source>
        <dbReference type="ARBA" id="ARBA00022516"/>
    </source>
</evidence>
<feature type="domain" description="Tyrosine specific protein phosphatases" evidence="16">
    <location>
        <begin position="125"/>
        <end position="186"/>
    </location>
</feature>
<comment type="subunit">
    <text evidence="14">Heterodimer of a large membrane-associated beta subunit and a small pyruvoyl-containing alpha subunit.</text>
</comment>
<dbReference type="InterPro" id="IPR033661">
    <property type="entry name" value="PSD_type1_euk"/>
</dbReference>
<feature type="active site" description="Charge relay system; for autoendoproteolytic cleavage activity" evidence="14">
    <location>
        <position position="699"/>
    </location>
</feature>
<keyword evidence="5 14" id="KW-0210">Decarboxylase</keyword>
<keyword evidence="20" id="KW-1185">Reference proteome</keyword>
<organism evidence="19 20">
    <name type="scientific">Blomia tropicalis</name>
    <name type="common">Mite</name>
    <dbReference type="NCBI Taxonomy" id="40697"/>
    <lineage>
        <taxon>Eukaryota</taxon>
        <taxon>Metazoa</taxon>
        <taxon>Ecdysozoa</taxon>
        <taxon>Arthropoda</taxon>
        <taxon>Chelicerata</taxon>
        <taxon>Arachnida</taxon>
        <taxon>Acari</taxon>
        <taxon>Acariformes</taxon>
        <taxon>Sarcoptiformes</taxon>
        <taxon>Astigmata</taxon>
        <taxon>Glycyphagoidea</taxon>
        <taxon>Echimyopodidae</taxon>
        <taxon>Blomia</taxon>
    </lineage>
</organism>
<protein>
    <recommendedName>
        <fullName evidence="14">Phosphatidylserine decarboxylase proenzyme, mitochondrial</fullName>
        <ecNumber evidence="14">4.1.1.65</ecNumber>
    </recommendedName>
    <component>
        <recommendedName>
            <fullName evidence="14">Phosphatidylserine decarboxylase beta chain</fullName>
        </recommendedName>
    </component>
    <component>
        <recommendedName>
            <fullName evidence="14">Phosphatidylserine decarboxylase alpha chain</fullName>
        </recommendedName>
    </component>
</protein>
<comment type="pathway">
    <text evidence="1">Lipid metabolism.</text>
</comment>
<evidence type="ECO:0000256" key="15">
    <source>
        <dbReference type="SAM" id="MobiDB-lite"/>
    </source>
</evidence>
<dbReference type="Pfam" id="PF02666">
    <property type="entry name" value="PS_Dcarbxylase"/>
    <property type="match status" value="1"/>
</dbReference>
<reference evidence="19" key="1">
    <citation type="submission" date="2022-12" db="EMBL/GenBank/DDBJ databases">
        <title>Genome assemblies of Blomia tropicalis.</title>
        <authorList>
            <person name="Cui Y."/>
        </authorList>
    </citation>
    <scope>NUCLEOTIDE SEQUENCE</scope>
    <source>
        <tissue evidence="19">Adult mites</tissue>
    </source>
</reference>
<evidence type="ECO:0000256" key="14">
    <source>
        <dbReference type="HAMAP-Rule" id="MF_03208"/>
    </source>
</evidence>
<feature type="topological domain" description="Mitochondrial matrix" evidence="14">
    <location>
        <begin position="1"/>
        <end position="484"/>
    </location>
</feature>
<dbReference type="Gene3D" id="2.60.40.1110">
    <property type="match status" value="1"/>
</dbReference>
<dbReference type="PANTHER" id="PTHR10067:SF6">
    <property type="entry name" value="PHOSPHATIDYLSERINE DECARBOXYLASE PROENZYME, MITOCHONDRIAL"/>
    <property type="match status" value="1"/>
</dbReference>
<dbReference type="GO" id="GO:0016540">
    <property type="term" value="P:protein autoprocessing"/>
    <property type="evidence" value="ECO:0007669"/>
    <property type="project" value="UniProtKB-UniRule"/>
</dbReference>
<evidence type="ECO:0000256" key="4">
    <source>
        <dbReference type="ARBA" id="ARBA00022692"/>
    </source>
</evidence>
<comment type="catalytic activity">
    <reaction evidence="14">
        <text>a 1,2-diacyl-sn-glycero-3-phospho-L-serine + H(+) = a 1,2-diacyl-sn-glycero-3-phosphoethanolamine + CO2</text>
        <dbReference type="Rhea" id="RHEA:20828"/>
        <dbReference type="ChEBI" id="CHEBI:15378"/>
        <dbReference type="ChEBI" id="CHEBI:16526"/>
        <dbReference type="ChEBI" id="CHEBI:57262"/>
        <dbReference type="ChEBI" id="CHEBI:64612"/>
        <dbReference type="EC" id="4.1.1.65"/>
    </reaction>
</comment>
<dbReference type="GO" id="GO:0006646">
    <property type="term" value="P:phosphatidylethanolamine biosynthetic process"/>
    <property type="evidence" value="ECO:0007669"/>
    <property type="project" value="UniProtKB-UniRule"/>
</dbReference>
<evidence type="ECO:0000313" key="19">
    <source>
        <dbReference type="EMBL" id="KAJ6216626.1"/>
    </source>
</evidence>
<dbReference type="GO" id="GO:0004609">
    <property type="term" value="F:phosphatidylserine decarboxylase activity"/>
    <property type="evidence" value="ECO:0007669"/>
    <property type="project" value="UniProtKB-UniRule"/>
</dbReference>
<dbReference type="NCBIfam" id="TIGR00163">
    <property type="entry name" value="PS_decarb"/>
    <property type="match status" value="1"/>
</dbReference>
<keyword evidence="11 14" id="KW-1208">Phospholipid metabolism</keyword>
<feature type="chain" id="PRO_5040555697" description="Phosphatidylserine decarboxylase beta chain" evidence="14">
    <location>
        <begin position="1"/>
        <end position="804"/>
    </location>
</feature>
<dbReference type="SMART" id="SM01326">
    <property type="entry name" value="PTEN_C2"/>
    <property type="match status" value="1"/>
</dbReference>
<dbReference type="HAMAP" id="MF_03208">
    <property type="entry name" value="PS_decarb_PSD_B_type1_euk"/>
    <property type="match status" value="1"/>
</dbReference>
<comment type="subcellular location">
    <molecule>Phosphatidylserine decarboxylase beta chain</molecule>
    <subcellularLocation>
        <location evidence="14">Mitochondrion inner membrane</location>
        <topology evidence="14">Single-pass membrane protein</topology>
        <orientation evidence="14">Intermembrane side</orientation>
    </subcellularLocation>
</comment>
<evidence type="ECO:0000256" key="10">
    <source>
        <dbReference type="ARBA" id="ARBA00023239"/>
    </source>
</evidence>
<evidence type="ECO:0000313" key="20">
    <source>
        <dbReference type="Proteomes" id="UP001142055"/>
    </source>
</evidence>
<evidence type="ECO:0000256" key="6">
    <source>
        <dbReference type="ARBA" id="ARBA00022989"/>
    </source>
</evidence>
<accession>A0A9Q0RKS5</accession>
<evidence type="ECO:0000259" key="17">
    <source>
        <dbReference type="PROSITE" id="PS51181"/>
    </source>
</evidence>
<feature type="chain" id="PRO_5040555698" description="Phosphatidylserine decarboxylase alpha chain" evidence="14">
    <location>
        <begin position="805"/>
        <end position="845"/>
    </location>
</feature>
<comment type="subcellular location">
    <molecule>Phosphatidylserine decarboxylase alpha chain</molecule>
    <subcellularLocation>
        <location evidence="14">Mitochondrion inner membrane</location>
        <topology evidence="14">Peripheral membrane protein</topology>
        <orientation evidence="14">Intermembrane side</orientation>
    </subcellularLocation>
    <text evidence="14">Anchored to the mitochondrial inner membrane through its interaction with the integral membrane beta chain.</text>
</comment>
<dbReference type="InterPro" id="IPR014020">
    <property type="entry name" value="Tensin_C2-dom"/>
</dbReference>
<dbReference type="InterPro" id="IPR029023">
    <property type="entry name" value="Tensin_phosphatase"/>
</dbReference>
<evidence type="ECO:0000256" key="7">
    <source>
        <dbReference type="ARBA" id="ARBA00023098"/>
    </source>
</evidence>
<evidence type="ECO:0000256" key="8">
    <source>
        <dbReference type="ARBA" id="ARBA00023136"/>
    </source>
</evidence>
<feature type="site" description="Cleavage (non-hydrolytic); by autocatalysis" evidence="14">
    <location>
        <begin position="804"/>
        <end position="805"/>
    </location>
</feature>
<dbReference type="EMBL" id="JAPWDV010000003">
    <property type="protein sequence ID" value="KAJ6216626.1"/>
    <property type="molecule type" value="Genomic_DNA"/>
</dbReference>
<dbReference type="PROSITE" id="PS50056">
    <property type="entry name" value="TYR_PHOSPHATASE_2"/>
    <property type="match status" value="1"/>
</dbReference>
<evidence type="ECO:0000256" key="5">
    <source>
        <dbReference type="ARBA" id="ARBA00022793"/>
    </source>
</evidence>
<feature type="active site" description="Schiff-base intermediate with substrate; via pyruvic acid; for decarboxylase activity" evidence="14">
    <location>
        <position position="805"/>
    </location>
</feature>
<keyword evidence="14" id="KW-0999">Mitochondrion inner membrane</keyword>
<keyword evidence="6 14" id="KW-1133">Transmembrane helix</keyword>
<comment type="caution">
    <text evidence="19">The sequence shown here is derived from an EMBL/GenBank/DDBJ whole genome shotgun (WGS) entry which is preliminary data.</text>
</comment>
<keyword evidence="10 14" id="KW-0456">Lyase</keyword>